<dbReference type="AlphaFoldDB" id="A0A3P3ZNW1"/>
<organism evidence="1">
    <name type="scientific">mine drainage metagenome</name>
    <dbReference type="NCBI Taxonomy" id="410659"/>
    <lineage>
        <taxon>unclassified sequences</taxon>
        <taxon>metagenomes</taxon>
        <taxon>ecological metagenomes</taxon>
    </lineage>
</organism>
<proteinExistence type="predicted"/>
<dbReference type="EMBL" id="UOYP01000226">
    <property type="protein sequence ID" value="VAY88385.1"/>
    <property type="molecule type" value="Genomic_DNA"/>
</dbReference>
<reference evidence="1" key="1">
    <citation type="submission" date="2018-10" db="EMBL/GenBank/DDBJ databases">
        <authorList>
            <person name="Plewniak F."/>
        </authorList>
    </citation>
    <scope>NUCLEOTIDE SEQUENCE</scope>
</reference>
<gene>
    <name evidence="1" type="primary">smc</name>
    <name evidence="1" type="ORF">CARN8_3010010</name>
</gene>
<evidence type="ECO:0000313" key="1">
    <source>
        <dbReference type="EMBL" id="VAY88385.1"/>
    </source>
</evidence>
<dbReference type="Gene3D" id="3.40.50.300">
    <property type="entry name" value="P-loop containing nucleotide triphosphate hydrolases"/>
    <property type="match status" value="1"/>
</dbReference>
<dbReference type="InterPro" id="IPR027417">
    <property type="entry name" value="P-loop_NTPase"/>
</dbReference>
<sequence>MRFISRFPGNGVSRYTINETTVRRRDAPLDDTNTERFARMVQRMSEHTQFLFNTHNKVAMEMAQQLIGITMAESGVSRMVAVDVEEALRLTEQVIL</sequence>
<name>A0A3P3ZNW1_9ZZZZ</name>
<protein>
    <submittedName>
        <fullName evidence="1">Chromosome partition protein Smc</fullName>
    </submittedName>
</protein>
<accession>A0A3P3ZNW1</accession>